<proteinExistence type="predicted"/>
<feature type="transmembrane region" description="Helical" evidence="1">
    <location>
        <begin position="77"/>
        <end position="102"/>
    </location>
</feature>
<sequence>MSKKSAFDVGPSPEEVRRVAQEARDLPREQLERGVLGCLGLVVAVWAVTVAVVATKLPERVPTHWSGETPDGWSSRTGAIALFVLTPIAISALLVLVSGLVMRWPQSINAPQKEEWLRTPQRLRTLERLMREDMVLLSALIFALFALITATTGWAAHQPGGAMPGWLIGGVLLLFVVGMLTFLVTRMLGSRYTPTDTVD</sequence>
<evidence type="ECO:0000313" key="4">
    <source>
        <dbReference type="Proteomes" id="UP000285376"/>
    </source>
</evidence>
<evidence type="ECO:0000256" key="1">
    <source>
        <dbReference type="SAM" id="Phobius"/>
    </source>
</evidence>
<name>A0A417Z4K1_9MICO</name>
<dbReference type="RefSeq" id="WP_118913591.1">
    <property type="nucleotide sequence ID" value="NZ_CBCRVH010000010.1"/>
</dbReference>
<gene>
    <name evidence="3" type="ORF">D1832_09150</name>
</gene>
<evidence type="ECO:0000259" key="2">
    <source>
        <dbReference type="Pfam" id="PF07853"/>
    </source>
</evidence>
<protein>
    <submittedName>
        <fullName evidence="3">DUF1648 domain-containing protein</fullName>
    </submittedName>
</protein>
<dbReference type="Pfam" id="PF07853">
    <property type="entry name" value="DUF1648"/>
    <property type="match status" value="1"/>
</dbReference>
<feature type="transmembrane region" description="Helical" evidence="1">
    <location>
        <begin position="134"/>
        <end position="157"/>
    </location>
</feature>
<dbReference type="InterPro" id="IPR012867">
    <property type="entry name" value="DUF1648"/>
</dbReference>
<dbReference type="EMBL" id="QWLM01000009">
    <property type="protein sequence ID" value="RHW45539.1"/>
    <property type="molecule type" value="Genomic_DNA"/>
</dbReference>
<keyword evidence="1" id="KW-0472">Membrane</keyword>
<feature type="domain" description="DUF1648" evidence="2">
    <location>
        <begin position="41"/>
        <end position="84"/>
    </location>
</feature>
<keyword evidence="1" id="KW-0812">Transmembrane</keyword>
<dbReference type="Proteomes" id="UP000285376">
    <property type="component" value="Unassembled WGS sequence"/>
</dbReference>
<keyword evidence="1" id="KW-1133">Transmembrane helix</keyword>
<reference evidence="3 4" key="1">
    <citation type="submission" date="2018-08" db="EMBL/GenBank/DDBJ databases">
        <title>Whole genome sequence analysis of Dermacoccus abyssi bacteria isolated from Deep Mariana trench Micromonospora spp reveals genes involved in the environmental adaptation and production of secondary metabolites.</title>
        <authorList>
            <person name="Abdel-Mageed W.M."/>
            <person name="Lehri B."/>
            <person name="Nouioui I."/>
            <person name="Goodfellow I."/>
            <person name="Jaspars M."/>
            <person name="Karlyshev A."/>
        </authorList>
    </citation>
    <scope>NUCLEOTIDE SEQUENCE [LARGE SCALE GENOMIC DNA]</scope>
    <source>
        <strain evidence="3 4">MT1.1</strain>
    </source>
</reference>
<dbReference type="AlphaFoldDB" id="A0A417Z4K1"/>
<feature type="transmembrane region" description="Helical" evidence="1">
    <location>
        <begin position="163"/>
        <end position="184"/>
    </location>
</feature>
<comment type="caution">
    <text evidence="3">The sequence shown here is derived from an EMBL/GenBank/DDBJ whole genome shotgun (WGS) entry which is preliminary data.</text>
</comment>
<evidence type="ECO:0000313" key="3">
    <source>
        <dbReference type="EMBL" id="RHW45539.1"/>
    </source>
</evidence>
<feature type="transmembrane region" description="Helical" evidence="1">
    <location>
        <begin position="34"/>
        <end position="57"/>
    </location>
</feature>
<accession>A0A417Z4K1</accession>
<organism evidence="3 4">
    <name type="scientific">Dermacoccus abyssi</name>
    <dbReference type="NCBI Taxonomy" id="322596"/>
    <lineage>
        <taxon>Bacteria</taxon>
        <taxon>Bacillati</taxon>
        <taxon>Actinomycetota</taxon>
        <taxon>Actinomycetes</taxon>
        <taxon>Micrococcales</taxon>
        <taxon>Dermacoccaceae</taxon>
        <taxon>Dermacoccus</taxon>
    </lineage>
</organism>